<dbReference type="InterPro" id="IPR009351">
    <property type="entry name" value="AlkZ-like"/>
</dbReference>
<dbReference type="Proteomes" id="UP000318661">
    <property type="component" value="Unassembled WGS sequence"/>
</dbReference>
<organism evidence="1 2">
    <name type="scientific">Candidatus Segetimicrobium genomatis</name>
    <dbReference type="NCBI Taxonomy" id="2569760"/>
    <lineage>
        <taxon>Bacteria</taxon>
        <taxon>Bacillati</taxon>
        <taxon>Candidatus Sysuimicrobiota</taxon>
        <taxon>Candidatus Sysuimicrobiia</taxon>
        <taxon>Candidatus Sysuimicrobiales</taxon>
        <taxon>Candidatus Segetimicrobiaceae</taxon>
        <taxon>Candidatus Segetimicrobium</taxon>
    </lineage>
</organism>
<dbReference type="GO" id="GO:0003677">
    <property type="term" value="F:DNA binding"/>
    <property type="evidence" value="ECO:0007669"/>
    <property type="project" value="UniProtKB-KW"/>
</dbReference>
<accession>A0A537LQM3</accession>
<dbReference type="PANTHER" id="PTHR38479:SF2">
    <property type="entry name" value="WINGED HELIX DNA-BINDING DOMAIN-CONTAINING PROTEIN"/>
    <property type="match status" value="1"/>
</dbReference>
<dbReference type="EMBL" id="VBAJ01000015">
    <property type="protein sequence ID" value="TMJ10319.1"/>
    <property type="molecule type" value="Genomic_DNA"/>
</dbReference>
<keyword evidence="1" id="KW-0238">DNA-binding</keyword>
<reference evidence="1 2" key="1">
    <citation type="journal article" date="2019" name="Nat. Microbiol.">
        <title>Mediterranean grassland soil C-N compound turnover is dependent on rainfall and depth, and is mediated by genomically divergent microorganisms.</title>
        <authorList>
            <person name="Diamond S."/>
            <person name="Andeer P.F."/>
            <person name="Li Z."/>
            <person name="Crits-Christoph A."/>
            <person name="Burstein D."/>
            <person name="Anantharaman K."/>
            <person name="Lane K.R."/>
            <person name="Thomas B.C."/>
            <person name="Pan C."/>
            <person name="Northen T.R."/>
            <person name="Banfield J.F."/>
        </authorList>
    </citation>
    <scope>NUCLEOTIDE SEQUENCE [LARGE SCALE GENOMIC DNA]</scope>
    <source>
        <strain evidence="1">NP_2</strain>
    </source>
</reference>
<evidence type="ECO:0000313" key="2">
    <source>
        <dbReference type="Proteomes" id="UP000318661"/>
    </source>
</evidence>
<proteinExistence type="predicted"/>
<dbReference type="Pfam" id="PF06224">
    <property type="entry name" value="AlkZ-like"/>
    <property type="match status" value="1"/>
</dbReference>
<evidence type="ECO:0000313" key="1">
    <source>
        <dbReference type="EMBL" id="TMJ10319.1"/>
    </source>
</evidence>
<protein>
    <submittedName>
        <fullName evidence="1">Winged helix DNA-binding domain-containing protein</fullName>
    </submittedName>
</protein>
<sequence length="189" mass="21489">MRPDQWLGTRRRLDDLDSDATLEAIGRRYLGAYGPATYRDFATWWGGGTGRGQAKRMMRSLASEIVEVSIEGKPGWMLAKDATQAKKAAAVETVRLLPHFDGYTLHFRPREHLVPTRFAARIFRNQGWISPVLLINGMAAGTWELARTGRNFEVRLQPFAPLRPAFLRKIREEVDRLAHFLGGRVRVTD</sequence>
<dbReference type="AlphaFoldDB" id="A0A537LQM3"/>
<dbReference type="PANTHER" id="PTHR38479">
    <property type="entry name" value="LMO0824 PROTEIN"/>
    <property type="match status" value="1"/>
</dbReference>
<comment type="caution">
    <text evidence="1">The sequence shown here is derived from an EMBL/GenBank/DDBJ whole genome shotgun (WGS) entry which is preliminary data.</text>
</comment>
<name>A0A537LQM3_9BACT</name>
<gene>
    <name evidence="1" type="ORF">E6G99_00950</name>
</gene>